<name>A0A1Y1ZI88_9PLEO</name>
<reference evidence="1 2" key="1">
    <citation type="submission" date="2016-07" db="EMBL/GenBank/DDBJ databases">
        <title>Pervasive Adenine N6-methylation of Active Genes in Fungi.</title>
        <authorList>
            <consortium name="DOE Joint Genome Institute"/>
            <person name="Mondo S.J."/>
            <person name="Dannebaum R.O."/>
            <person name="Kuo R.C."/>
            <person name="Labutti K."/>
            <person name="Haridas S."/>
            <person name="Kuo A."/>
            <person name="Salamov A."/>
            <person name="Ahrendt S.R."/>
            <person name="Lipzen A."/>
            <person name="Sullivan W."/>
            <person name="Andreopoulos W.B."/>
            <person name="Clum A."/>
            <person name="Lindquist E."/>
            <person name="Daum C."/>
            <person name="Ramamoorthy G.K."/>
            <person name="Gryganskyi A."/>
            <person name="Culley D."/>
            <person name="Magnuson J.K."/>
            <person name="James T.Y."/>
            <person name="O'Malley M.A."/>
            <person name="Stajich J.E."/>
            <person name="Spatafora J.W."/>
            <person name="Visel A."/>
            <person name="Grigoriev I.V."/>
        </authorList>
    </citation>
    <scope>NUCLEOTIDE SEQUENCE [LARGE SCALE GENOMIC DNA]</scope>
    <source>
        <strain evidence="1 2">CBS 115471</strain>
    </source>
</reference>
<dbReference type="AlphaFoldDB" id="A0A1Y1ZI88"/>
<proteinExistence type="predicted"/>
<accession>A0A1Y1ZI88</accession>
<evidence type="ECO:0000313" key="1">
    <source>
        <dbReference type="EMBL" id="ORY09747.1"/>
    </source>
</evidence>
<evidence type="ECO:0000313" key="2">
    <source>
        <dbReference type="Proteomes" id="UP000193144"/>
    </source>
</evidence>
<sequence>MFYRLGGRSPCHWKGFVTFPFLGPFSFICLQKVPRRLTAAIALNGCTVRSMDSFQTLKDCTRRSDERMDEEAKAGTHLRSWLVKPFEIRTVQRPIKTKNLMTPAGTCQEAPGEPPAPLFYPSYLNGCGCGDFWMPKKRNYTRETVQAGELP</sequence>
<keyword evidence="2" id="KW-1185">Reference proteome</keyword>
<dbReference type="Proteomes" id="UP000193144">
    <property type="component" value="Unassembled WGS sequence"/>
</dbReference>
<comment type="caution">
    <text evidence="1">The sequence shown here is derived from an EMBL/GenBank/DDBJ whole genome shotgun (WGS) entry which is preliminary data.</text>
</comment>
<gene>
    <name evidence="1" type="ORF">BCR34DRAFT_567879</name>
</gene>
<protein>
    <submittedName>
        <fullName evidence="1">Uncharacterized protein</fullName>
    </submittedName>
</protein>
<dbReference type="EMBL" id="MCFA01000082">
    <property type="protein sequence ID" value="ORY09747.1"/>
    <property type="molecule type" value="Genomic_DNA"/>
</dbReference>
<organism evidence="1 2">
    <name type="scientific">Clohesyomyces aquaticus</name>
    <dbReference type="NCBI Taxonomy" id="1231657"/>
    <lineage>
        <taxon>Eukaryota</taxon>
        <taxon>Fungi</taxon>
        <taxon>Dikarya</taxon>
        <taxon>Ascomycota</taxon>
        <taxon>Pezizomycotina</taxon>
        <taxon>Dothideomycetes</taxon>
        <taxon>Pleosporomycetidae</taxon>
        <taxon>Pleosporales</taxon>
        <taxon>Lindgomycetaceae</taxon>
        <taxon>Clohesyomyces</taxon>
    </lineage>
</organism>